<dbReference type="Gene3D" id="3.40.50.12780">
    <property type="entry name" value="N-terminal domain of ligase-like"/>
    <property type="match status" value="1"/>
</dbReference>
<proteinExistence type="predicted"/>
<organism evidence="2">
    <name type="scientific">OCS116 cluster bacterium</name>
    <dbReference type="NCBI Taxonomy" id="2030921"/>
    <lineage>
        <taxon>Bacteria</taxon>
        <taxon>Pseudomonadati</taxon>
        <taxon>Pseudomonadota</taxon>
        <taxon>Alphaproteobacteria</taxon>
        <taxon>OCS116 cluster</taxon>
    </lineage>
</organism>
<comment type="caution">
    <text evidence="2">The sequence shown here is derived from an EMBL/GenBank/DDBJ whole genome shotgun (WGS) entry which is preliminary data.</text>
</comment>
<reference key="1">
    <citation type="submission" date="2017-08" db="EMBL/GenBank/DDBJ databases">
        <title>A dynamic microbial community with high functional redundancy inhabits the cold, oxic subseafloor aquifer.</title>
        <authorList>
            <person name="Tully B.J."/>
            <person name="Wheat C.G."/>
            <person name="Glazer B.T."/>
            <person name="Huber J.A."/>
        </authorList>
    </citation>
    <scope>NUCLEOTIDE SEQUENCE [LARGE SCALE GENOMIC DNA]</scope>
</reference>
<name>A0A2A4Z4X3_9PROT</name>
<sequence>MSSGQQSDNSWQNADFRAVKLERPHVEVTHTDDGIIYVSQAEPLPAYGSRITERLEYFAKTKPDQVYLADRGADGEWRKMTYGQAYQKVRALGQFFIDHNVSTQNPIVILSGNCLEHALVSLAATHIGVPSAPISPAYSLVAKDYARLKDCIDAVTPSMIFTTDADAFAPAIQGAVADDIPVLTTSKATNGRFINFDQALTTPPSQAVDRAFSKVDGATIAKFLFTSGSTGSPKAVINTHEMICANAMMTRTAFTYFEDESPVLLDWAPWNHTAGGNKVFYMALFNGGTLYVDDGSPRPSDIHKTVRNLKDVSPTWYFNVPKGYEALVAEMEDDEELRKGFYKNLKLMWYAGASMAQHTWDDLERMAVETIGKKVVIGTGLGATETAPGAIYCTWPQSIAGNIGLPVKGLSLKLVPMDGKYDARVKGASITPGYWRQTELTQKAFDEEGYYKFGDALRVANPDDYNQGFIFDGRTAENFKLNTGTWVATGALRNQFINHFGEVVNDVTITGADEQFLGALVFPNHDAMRKMADMPDADIKDVLAHASVKDFFQQKLQSLAAEATGSSTLIRKLILVDIPPSLESSELTDKGSVNQRAVLNNRPHLVKEMYSGSDRLIAITK</sequence>
<dbReference type="InterPro" id="IPR000873">
    <property type="entry name" value="AMP-dep_synth/lig_dom"/>
</dbReference>
<dbReference type="PANTHER" id="PTHR24096">
    <property type="entry name" value="LONG-CHAIN-FATTY-ACID--COA LIGASE"/>
    <property type="match status" value="1"/>
</dbReference>
<dbReference type="EMBL" id="NVUS01000006">
    <property type="protein sequence ID" value="PCJ01810.1"/>
    <property type="molecule type" value="Genomic_DNA"/>
</dbReference>
<dbReference type="PANTHER" id="PTHR24096:SF420">
    <property type="entry name" value="LONG-CHAIN-FATTY-ACID--COA LIGASE-RELATED"/>
    <property type="match status" value="1"/>
</dbReference>
<dbReference type="GO" id="GO:0016405">
    <property type="term" value="F:CoA-ligase activity"/>
    <property type="evidence" value="ECO:0007669"/>
    <property type="project" value="TreeGrafter"/>
</dbReference>
<protein>
    <submittedName>
        <fullName evidence="2">Feruloyl-CoA synthase</fullName>
    </submittedName>
</protein>
<dbReference type="PROSITE" id="PS00455">
    <property type="entry name" value="AMP_BINDING"/>
    <property type="match status" value="1"/>
</dbReference>
<accession>A0A2A4Z4X3</accession>
<dbReference type="InterPro" id="IPR020845">
    <property type="entry name" value="AMP-binding_CS"/>
</dbReference>
<dbReference type="SUPFAM" id="SSF56801">
    <property type="entry name" value="Acetyl-CoA synthetase-like"/>
    <property type="match status" value="1"/>
</dbReference>
<dbReference type="Pfam" id="PF00501">
    <property type="entry name" value="AMP-binding"/>
    <property type="match status" value="1"/>
</dbReference>
<dbReference type="AlphaFoldDB" id="A0A2A4Z4X3"/>
<evidence type="ECO:0000313" key="2">
    <source>
        <dbReference type="EMBL" id="PCJ01810.1"/>
    </source>
</evidence>
<dbReference type="InterPro" id="IPR042099">
    <property type="entry name" value="ANL_N_sf"/>
</dbReference>
<evidence type="ECO:0000259" key="1">
    <source>
        <dbReference type="Pfam" id="PF00501"/>
    </source>
</evidence>
<feature type="domain" description="AMP-dependent synthetase/ligase" evidence="1">
    <location>
        <begin position="56"/>
        <end position="435"/>
    </location>
</feature>
<dbReference type="Pfam" id="PF23562">
    <property type="entry name" value="AMP-binding_C_3"/>
    <property type="match status" value="1"/>
</dbReference>
<gene>
    <name evidence="2" type="ORF">COB13_06415</name>
</gene>
<reference evidence="2" key="2">
    <citation type="journal article" date="2018" name="ISME J.">
        <title>A dynamic microbial community with high functional redundancy inhabits the cold, oxic subseafloor aquifer.</title>
        <authorList>
            <person name="Tully B.J."/>
            <person name="Wheat C.G."/>
            <person name="Glazer B.T."/>
            <person name="Huber J.A."/>
        </authorList>
    </citation>
    <scope>NUCLEOTIDE SEQUENCE</scope>
    <source>
        <strain evidence="2">NORP83</strain>
    </source>
</reference>